<dbReference type="RefSeq" id="WP_134259615.1">
    <property type="nucleotide sequence ID" value="NZ_LDIM01000013.1"/>
</dbReference>
<dbReference type="EMBL" id="SNUX01000004">
    <property type="protein sequence ID" value="TES46150.1"/>
    <property type="molecule type" value="Genomic_DNA"/>
</dbReference>
<reference evidence="1 2" key="1">
    <citation type="submission" date="2019-03" db="EMBL/GenBank/DDBJ databases">
        <authorList>
            <person name="Liu G."/>
        </authorList>
    </citation>
    <scope>NUCLEOTIDE SEQUENCE [LARGE SCALE GENOMIC DNA]</scope>
    <source>
        <strain evidence="1 2">DSM 19099</strain>
    </source>
</reference>
<proteinExistence type="predicted"/>
<organism evidence="1 2">
    <name type="scientific">Shouchella lehensis</name>
    <dbReference type="NCBI Taxonomy" id="300825"/>
    <lineage>
        <taxon>Bacteria</taxon>
        <taxon>Bacillati</taxon>
        <taxon>Bacillota</taxon>
        <taxon>Bacilli</taxon>
        <taxon>Bacillales</taxon>
        <taxon>Bacillaceae</taxon>
        <taxon>Shouchella</taxon>
    </lineage>
</organism>
<gene>
    <name evidence="1" type="ORF">E2L03_15625</name>
</gene>
<comment type="caution">
    <text evidence="1">The sequence shown here is derived from an EMBL/GenBank/DDBJ whole genome shotgun (WGS) entry which is preliminary data.</text>
</comment>
<dbReference type="Gene3D" id="3.10.450.50">
    <property type="match status" value="1"/>
</dbReference>
<accession>A0A4Y7WF58</accession>
<evidence type="ECO:0000313" key="2">
    <source>
        <dbReference type="Proteomes" id="UP000298210"/>
    </source>
</evidence>
<protein>
    <recommendedName>
        <fullName evidence="3">Nuclear transport factor 2 family protein</fullName>
    </recommendedName>
</protein>
<evidence type="ECO:0000313" key="1">
    <source>
        <dbReference type="EMBL" id="TES46150.1"/>
    </source>
</evidence>
<evidence type="ECO:0008006" key="3">
    <source>
        <dbReference type="Google" id="ProtNLM"/>
    </source>
</evidence>
<sequence>MNLLNNVKIEVPTGCDNAPRKKILIDLTLAFIANDANFISETLSPSSIWRRFATNEEIAGVKKIVIAADNNYQKPNDIKIESVITHGKFASIDGVVHYTDGSSLYFCDVFVFTSVSNKGLVKEIKSYHLKK</sequence>
<name>A0A4Y7WF58_9BACI</name>
<dbReference type="AlphaFoldDB" id="A0A4Y7WF58"/>
<dbReference type="Proteomes" id="UP000298210">
    <property type="component" value="Unassembled WGS sequence"/>
</dbReference>